<dbReference type="GO" id="GO:0003841">
    <property type="term" value="F:1-acylglycerol-3-phosphate O-acyltransferase activity"/>
    <property type="evidence" value="ECO:0007669"/>
    <property type="project" value="TreeGrafter"/>
</dbReference>
<comment type="pathway">
    <text evidence="1">Lipid metabolism.</text>
</comment>
<proteinExistence type="predicted"/>
<dbReference type="AlphaFoldDB" id="A0A942A074"/>
<evidence type="ECO:0000256" key="2">
    <source>
        <dbReference type="ARBA" id="ARBA00022679"/>
    </source>
</evidence>
<reference evidence="5" key="1">
    <citation type="journal article" date="2021" name="ISME J.">
        <title>Fine-scale metabolic discontinuity in a stratified prokaryote microbiome of a Red Sea deep halocline.</title>
        <authorList>
            <person name="Michoud G."/>
            <person name="Ngugi D.K."/>
            <person name="Barozzi A."/>
            <person name="Merlino G."/>
            <person name="Calleja M.L."/>
            <person name="Delgado-Huertas A."/>
            <person name="Moran X.A.G."/>
            <person name="Daffonchio D."/>
        </authorList>
    </citation>
    <scope>NUCLEOTIDE SEQUENCE</scope>
    <source>
        <strain evidence="5">SuakinDeep_MAG55_1</strain>
    </source>
</reference>
<gene>
    <name evidence="5" type="ORF">MAG551_01324</name>
</gene>
<evidence type="ECO:0000256" key="1">
    <source>
        <dbReference type="ARBA" id="ARBA00005189"/>
    </source>
</evidence>
<evidence type="ECO:0000256" key="3">
    <source>
        <dbReference type="ARBA" id="ARBA00023315"/>
    </source>
</evidence>
<comment type="caution">
    <text evidence="5">The sequence shown here is derived from an EMBL/GenBank/DDBJ whole genome shotgun (WGS) entry which is preliminary data.</text>
</comment>
<dbReference type="InterPro" id="IPR002123">
    <property type="entry name" value="Plipid/glycerol_acylTrfase"/>
</dbReference>
<dbReference type="SUPFAM" id="SSF69593">
    <property type="entry name" value="Glycerol-3-phosphate (1)-acyltransferase"/>
    <property type="match status" value="1"/>
</dbReference>
<name>A0A942A074_9BACT</name>
<protein>
    <recommendedName>
        <fullName evidence="4">Phospholipid/glycerol acyltransferase domain-containing protein</fullName>
    </recommendedName>
</protein>
<dbReference type="EMBL" id="JAANXD010000057">
    <property type="protein sequence ID" value="MBS1258268.1"/>
    <property type="molecule type" value="Genomic_DNA"/>
</dbReference>
<dbReference type="GO" id="GO:0006654">
    <property type="term" value="P:phosphatidic acid biosynthetic process"/>
    <property type="evidence" value="ECO:0007669"/>
    <property type="project" value="TreeGrafter"/>
</dbReference>
<evidence type="ECO:0000313" key="5">
    <source>
        <dbReference type="EMBL" id="MBS1258268.1"/>
    </source>
</evidence>
<sequence length="207" mass="23648">MFISNIKFNLVRWIPIVYFKIFHRIEFHGSENIPATGPVIIASNHISFYDPVIVGTGVYRDIEFMAWVKLFDIPILSSVIRFFGAFPVDSSAADKGAYVNALRALFRRKALIIFPEGERSRDGKVQNLKLGIARMALKTNARIVPVTITGAYETFPRDRLIPRPGKISVYYHKPITIDKHEFADVKARNEYFNKITEQVTKIISSKL</sequence>
<evidence type="ECO:0000313" key="6">
    <source>
        <dbReference type="Proteomes" id="UP000722750"/>
    </source>
</evidence>
<dbReference type="PANTHER" id="PTHR10434">
    <property type="entry name" value="1-ACYL-SN-GLYCEROL-3-PHOSPHATE ACYLTRANSFERASE"/>
    <property type="match status" value="1"/>
</dbReference>
<dbReference type="Proteomes" id="UP000722750">
    <property type="component" value="Unassembled WGS sequence"/>
</dbReference>
<keyword evidence="2" id="KW-0808">Transferase</keyword>
<organism evidence="5 6">
    <name type="scientific">Candidatus Scalindua arabica</name>
    <dbReference type="NCBI Taxonomy" id="1127984"/>
    <lineage>
        <taxon>Bacteria</taxon>
        <taxon>Pseudomonadati</taxon>
        <taxon>Planctomycetota</taxon>
        <taxon>Candidatus Brocadiia</taxon>
        <taxon>Candidatus Brocadiales</taxon>
        <taxon>Candidatus Scalinduaceae</taxon>
        <taxon>Candidatus Scalindua</taxon>
    </lineage>
</organism>
<dbReference type="CDD" id="cd07989">
    <property type="entry name" value="LPLAT_AGPAT-like"/>
    <property type="match status" value="1"/>
</dbReference>
<dbReference type="Pfam" id="PF01553">
    <property type="entry name" value="Acyltransferase"/>
    <property type="match status" value="1"/>
</dbReference>
<evidence type="ECO:0000259" key="4">
    <source>
        <dbReference type="SMART" id="SM00563"/>
    </source>
</evidence>
<keyword evidence="3" id="KW-0012">Acyltransferase</keyword>
<accession>A0A942A074</accession>
<dbReference type="SMART" id="SM00563">
    <property type="entry name" value="PlsC"/>
    <property type="match status" value="1"/>
</dbReference>
<dbReference type="PANTHER" id="PTHR10434:SF11">
    <property type="entry name" value="1-ACYL-SN-GLYCEROL-3-PHOSPHATE ACYLTRANSFERASE"/>
    <property type="match status" value="1"/>
</dbReference>
<feature type="domain" description="Phospholipid/glycerol acyltransferase" evidence="4">
    <location>
        <begin position="39"/>
        <end position="151"/>
    </location>
</feature>